<dbReference type="GO" id="GO:0005525">
    <property type="term" value="F:GTP binding"/>
    <property type="evidence" value="ECO:0007669"/>
    <property type="project" value="UniProtKB-KW"/>
</dbReference>
<comment type="catalytic activity">
    <reaction evidence="11">
        <text>uridine + ATP = UMP + ADP + H(+)</text>
        <dbReference type="Rhea" id="RHEA:16825"/>
        <dbReference type="ChEBI" id="CHEBI:15378"/>
        <dbReference type="ChEBI" id="CHEBI:16704"/>
        <dbReference type="ChEBI" id="CHEBI:30616"/>
        <dbReference type="ChEBI" id="CHEBI:57865"/>
        <dbReference type="ChEBI" id="CHEBI:456216"/>
        <dbReference type="EC" id="2.7.1.48"/>
    </reaction>
</comment>
<comment type="similarity">
    <text evidence="11">Belongs to the uridine kinase family.</text>
</comment>
<protein>
    <recommendedName>
        <fullName evidence="11">Uridine kinase</fullName>
        <ecNumber evidence="11">2.7.1.48</ecNumber>
    </recommendedName>
</protein>
<dbReference type="OMA" id="EPQLHCE"/>
<dbReference type="EMBL" id="JH795857">
    <property type="protein sequence ID" value="EJU04632.1"/>
    <property type="molecule type" value="Genomic_DNA"/>
</dbReference>
<dbReference type="FunFam" id="3.40.50.300:FF:002070">
    <property type="entry name" value="Uridine kinase"/>
    <property type="match status" value="1"/>
</dbReference>
<dbReference type="Gene3D" id="3.40.50.2020">
    <property type="match status" value="1"/>
</dbReference>
<dbReference type="OrthoDB" id="738517at2759"/>
<evidence type="ECO:0000256" key="2">
    <source>
        <dbReference type="ARBA" id="ARBA00004690"/>
    </source>
</evidence>
<evidence type="ECO:0000256" key="10">
    <source>
        <dbReference type="ARBA" id="ARBA00023134"/>
    </source>
</evidence>
<feature type="domain" description="Phosphoribulokinase/uridine kinase" evidence="13">
    <location>
        <begin position="37"/>
        <end position="219"/>
    </location>
</feature>
<comment type="pathway">
    <text evidence="3">Pyrimidine metabolism; UMP biosynthesis via salvage pathway; UMP from uracil: step 1/1.</text>
</comment>
<dbReference type="GO" id="GO:0044206">
    <property type="term" value="P:UMP salvage"/>
    <property type="evidence" value="ECO:0007669"/>
    <property type="project" value="UniProtKB-UniPathway"/>
</dbReference>
<dbReference type="Pfam" id="PF14681">
    <property type="entry name" value="UPRTase"/>
    <property type="match status" value="1"/>
</dbReference>
<evidence type="ECO:0000256" key="8">
    <source>
        <dbReference type="ARBA" id="ARBA00022741"/>
    </source>
</evidence>
<evidence type="ECO:0000256" key="11">
    <source>
        <dbReference type="RuleBase" id="RU003825"/>
    </source>
</evidence>
<dbReference type="PANTHER" id="PTHR10285">
    <property type="entry name" value="URIDINE KINASE"/>
    <property type="match status" value="1"/>
</dbReference>
<comment type="similarity">
    <text evidence="4">Belongs to the UPRTase family.</text>
</comment>
<dbReference type="InterPro" id="IPR000764">
    <property type="entry name" value="Uridine_kinase-like"/>
</dbReference>
<dbReference type="CDD" id="cd06223">
    <property type="entry name" value="PRTases_typeI"/>
    <property type="match status" value="1"/>
</dbReference>
<proteinExistence type="inferred from homology"/>
<dbReference type="FunFam" id="3.40.50.2020:FF:000023">
    <property type="entry name" value="Probable uracil phosphoribosyltransferase"/>
    <property type="match status" value="1"/>
</dbReference>
<evidence type="ECO:0000256" key="3">
    <source>
        <dbReference type="ARBA" id="ARBA00005180"/>
    </source>
</evidence>
<evidence type="ECO:0000259" key="14">
    <source>
        <dbReference type="Pfam" id="PF14681"/>
    </source>
</evidence>
<dbReference type="GO" id="GO:0044211">
    <property type="term" value="P:CTP salvage"/>
    <property type="evidence" value="ECO:0007669"/>
    <property type="project" value="UniProtKB-UniPathway"/>
</dbReference>
<comment type="pathway">
    <text evidence="11">Pyrimidine metabolism; CTP biosynthesis via salvage pathway; CTP from cytidine: step 1/3.</text>
</comment>
<dbReference type="GO" id="GO:0016757">
    <property type="term" value="F:glycosyltransferase activity"/>
    <property type="evidence" value="ECO:0007669"/>
    <property type="project" value="UniProtKB-KW"/>
</dbReference>
<keyword evidence="6" id="KW-0328">Glycosyltransferase</keyword>
<gene>
    <name evidence="15" type="ORF">DACRYDRAFT_93118</name>
</gene>
<dbReference type="Gene3D" id="3.40.50.300">
    <property type="entry name" value="P-loop containing nucleotide triphosphate hydrolases"/>
    <property type="match status" value="1"/>
</dbReference>
<dbReference type="GO" id="GO:0043771">
    <property type="term" value="F:cytidine kinase activity"/>
    <property type="evidence" value="ECO:0007669"/>
    <property type="project" value="RHEA"/>
</dbReference>
<evidence type="ECO:0000256" key="5">
    <source>
        <dbReference type="ARBA" id="ARBA00022533"/>
    </source>
</evidence>
<keyword evidence="9 11" id="KW-0418">Kinase</keyword>
<dbReference type="Pfam" id="PF00485">
    <property type="entry name" value="PRK"/>
    <property type="match status" value="1"/>
</dbReference>
<organism evidence="15 16">
    <name type="scientific">Dacryopinax primogenitus (strain DJM 731)</name>
    <name type="common">Brown rot fungus</name>
    <dbReference type="NCBI Taxonomy" id="1858805"/>
    <lineage>
        <taxon>Eukaryota</taxon>
        <taxon>Fungi</taxon>
        <taxon>Dikarya</taxon>
        <taxon>Basidiomycota</taxon>
        <taxon>Agaricomycotina</taxon>
        <taxon>Dacrymycetes</taxon>
        <taxon>Dacrymycetales</taxon>
        <taxon>Dacrymycetaceae</taxon>
        <taxon>Dacryopinax</taxon>
    </lineage>
</organism>
<dbReference type="InterPro" id="IPR006083">
    <property type="entry name" value="PRK/URK"/>
</dbReference>
<dbReference type="AlphaFoldDB" id="M5GDL7"/>
<dbReference type="EC" id="2.7.1.48" evidence="11"/>
<sequence>MLPTTQGAPTHKNHILTSHGRPPWYGPDGLPIHNAFVIGIAGGSASGKTYVAEKIIQSLQSLPSILILSQDSFYKKHNEQELALAFSNEYDFDHPSSIDMELFAQCLKDLKEYKQTHIPIYSFVHHQRLPETKYLYGASVIIVEGIMTLLDPALRDLYDLKIFVQCDSDLMLARRLRRDIQQRGRSVDDVLKQYLRFVKPAFDNFVGPSAKYADVIIPGAANTVAIDLVVNHIRRKLAERHASFRSELSRAQPAIEQGWDAEVSKWPGVVLLRQTPQLKGIHTILRDETTSREDFIFFADRLATLVVECGMDLLPYVPHSVQTPTDAIAHGLKLTAHVCGVSIIRAGGPLQAGLQRVLRDVPLGALLIQSDPSTGEPLLLHTSLPCYILHREQAKDTWVFLLDSQIGTGAAALMAIRVLLDHGVQEEHIIFLTFLISQQGGPNVLRKAFPGVRIVTSAVDELLLMAWSDVDWETGERRRVWKIVPGMGHIGDRYYL</sequence>
<dbReference type="InterPro" id="IPR027417">
    <property type="entry name" value="P-loop_NTPase"/>
</dbReference>
<dbReference type="NCBIfam" id="TIGR00235">
    <property type="entry name" value="udk"/>
    <property type="match status" value="1"/>
</dbReference>
<accession>M5GDL7</accession>
<name>M5GDL7_DACPD</name>
<dbReference type="UniPathway" id="UPA00579">
    <property type="reaction ID" value="UER00640"/>
</dbReference>
<comment type="catalytic activity">
    <reaction evidence="11">
        <text>cytidine + ATP = CMP + ADP + H(+)</text>
        <dbReference type="Rhea" id="RHEA:24674"/>
        <dbReference type="ChEBI" id="CHEBI:15378"/>
        <dbReference type="ChEBI" id="CHEBI:17562"/>
        <dbReference type="ChEBI" id="CHEBI:30616"/>
        <dbReference type="ChEBI" id="CHEBI:60377"/>
        <dbReference type="ChEBI" id="CHEBI:456216"/>
        <dbReference type="EC" id="2.7.1.48"/>
    </reaction>
</comment>
<evidence type="ECO:0000313" key="16">
    <source>
        <dbReference type="Proteomes" id="UP000030653"/>
    </source>
</evidence>
<dbReference type="GO" id="GO:0004849">
    <property type="term" value="F:uridine kinase activity"/>
    <property type="evidence" value="ECO:0007669"/>
    <property type="project" value="UniProtKB-EC"/>
</dbReference>
<dbReference type="SUPFAM" id="SSF53271">
    <property type="entry name" value="PRTase-like"/>
    <property type="match status" value="1"/>
</dbReference>
<dbReference type="InterPro" id="IPR029057">
    <property type="entry name" value="PRTase-like"/>
</dbReference>
<comment type="pathway">
    <text evidence="2 11">Pyrimidine metabolism; UMP biosynthesis via salvage pathway; UMP from uridine: step 1/1.</text>
</comment>
<evidence type="ECO:0000259" key="13">
    <source>
        <dbReference type="Pfam" id="PF00485"/>
    </source>
</evidence>
<dbReference type="HOGENOM" id="CLU_021278_0_3_1"/>
<evidence type="ECO:0000256" key="4">
    <source>
        <dbReference type="ARBA" id="ARBA00009516"/>
    </source>
</evidence>
<evidence type="ECO:0000256" key="9">
    <source>
        <dbReference type="ARBA" id="ARBA00022777"/>
    </source>
</evidence>
<feature type="region of interest" description="Disordered" evidence="12">
    <location>
        <begin position="1"/>
        <end position="20"/>
    </location>
</feature>
<dbReference type="CDD" id="cd02023">
    <property type="entry name" value="UMPK"/>
    <property type="match status" value="1"/>
</dbReference>
<keyword evidence="5" id="KW-0021">Allosteric enzyme</keyword>
<feature type="domain" description="Phosphoribosyltransferase" evidence="14">
    <location>
        <begin position="274"/>
        <end position="495"/>
    </location>
</feature>
<evidence type="ECO:0000256" key="7">
    <source>
        <dbReference type="ARBA" id="ARBA00022679"/>
    </source>
</evidence>
<dbReference type="GO" id="GO:0005524">
    <property type="term" value="F:ATP binding"/>
    <property type="evidence" value="ECO:0007669"/>
    <property type="project" value="UniProtKB-KW"/>
</dbReference>
<dbReference type="PRINTS" id="PR00988">
    <property type="entry name" value="URIDINKINASE"/>
</dbReference>
<keyword evidence="10" id="KW-0342">GTP-binding</keyword>
<evidence type="ECO:0000256" key="6">
    <source>
        <dbReference type="ARBA" id="ARBA00022676"/>
    </source>
</evidence>
<dbReference type="RefSeq" id="XP_040631526.1">
    <property type="nucleotide sequence ID" value="XM_040777126.1"/>
</dbReference>
<dbReference type="Proteomes" id="UP000030653">
    <property type="component" value="Unassembled WGS sequence"/>
</dbReference>
<keyword evidence="11" id="KW-0067">ATP-binding</keyword>
<dbReference type="NCBIfam" id="NF004018">
    <property type="entry name" value="PRK05480.1"/>
    <property type="match status" value="1"/>
</dbReference>
<dbReference type="UniPathway" id="UPA00574">
    <property type="reaction ID" value="UER00637"/>
</dbReference>
<evidence type="ECO:0000313" key="15">
    <source>
        <dbReference type="EMBL" id="EJU04632.1"/>
    </source>
</evidence>
<keyword evidence="16" id="KW-1185">Reference proteome</keyword>
<dbReference type="SUPFAM" id="SSF52540">
    <property type="entry name" value="P-loop containing nucleoside triphosphate hydrolases"/>
    <property type="match status" value="1"/>
</dbReference>
<dbReference type="GeneID" id="63692188"/>
<evidence type="ECO:0000256" key="12">
    <source>
        <dbReference type="SAM" id="MobiDB-lite"/>
    </source>
</evidence>
<keyword evidence="8 11" id="KW-0547">Nucleotide-binding</keyword>
<keyword evidence="7 11" id="KW-0808">Transferase</keyword>
<reference evidence="15 16" key="1">
    <citation type="journal article" date="2012" name="Science">
        <title>The Paleozoic origin of enzymatic lignin decomposition reconstructed from 31 fungal genomes.</title>
        <authorList>
            <person name="Floudas D."/>
            <person name="Binder M."/>
            <person name="Riley R."/>
            <person name="Barry K."/>
            <person name="Blanchette R.A."/>
            <person name="Henrissat B."/>
            <person name="Martinez A.T."/>
            <person name="Otillar R."/>
            <person name="Spatafora J.W."/>
            <person name="Yadav J.S."/>
            <person name="Aerts A."/>
            <person name="Benoit I."/>
            <person name="Boyd A."/>
            <person name="Carlson A."/>
            <person name="Copeland A."/>
            <person name="Coutinho P.M."/>
            <person name="de Vries R.P."/>
            <person name="Ferreira P."/>
            <person name="Findley K."/>
            <person name="Foster B."/>
            <person name="Gaskell J."/>
            <person name="Glotzer D."/>
            <person name="Gorecki P."/>
            <person name="Heitman J."/>
            <person name="Hesse C."/>
            <person name="Hori C."/>
            <person name="Igarashi K."/>
            <person name="Jurgens J.A."/>
            <person name="Kallen N."/>
            <person name="Kersten P."/>
            <person name="Kohler A."/>
            <person name="Kuees U."/>
            <person name="Kumar T.K.A."/>
            <person name="Kuo A."/>
            <person name="LaButti K."/>
            <person name="Larrondo L.F."/>
            <person name="Lindquist E."/>
            <person name="Ling A."/>
            <person name="Lombard V."/>
            <person name="Lucas S."/>
            <person name="Lundell T."/>
            <person name="Martin R."/>
            <person name="McLaughlin D.J."/>
            <person name="Morgenstern I."/>
            <person name="Morin E."/>
            <person name="Murat C."/>
            <person name="Nagy L.G."/>
            <person name="Nolan M."/>
            <person name="Ohm R.A."/>
            <person name="Patyshakuliyeva A."/>
            <person name="Rokas A."/>
            <person name="Ruiz-Duenas F.J."/>
            <person name="Sabat G."/>
            <person name="Salamov A."/>
            <person name="Samejima M."/>
            <person name="Schmutz J."/>
            <person name="Slot J.C."/>
            <person name="St John F."/>
            <person name="Stenlid J."/>
            <person name="Sun H."/>
            <person name="Sun S."/>
            <person name="Syed K."/>
            <person name="Tsang A."/>
            <person name="Wiebenga A."/>
            <person name="Young D."/>
            <person name="Pisabarro A."/>
            <person name="Eastwood D.C."/>
            <person name="Martin F."/>
            <person name="Cullen D."/>
            <person name="Grigoriev I.V."/>
            <person name="Hibbett D.S."/>
        </authorList>
    </citation>
    <scope>NUCLEOTIDE SEQUENCE [LARGE SCALE GENOMIC DNA]</scope>
    <source>
        <strain evidence="15 16">DJM-731 SS1</strain>
    </source>
</reference>
<comment type="cofactor">
    <cofactor evidence="1">
        <name>Mg(2+)</name>
        <dbReference type="ChEBI" id="CHEBI:18420"/>
    </cofactor>
</comment>
<dbReference type="InterPro" id="IPR000836">
    <property type="entry name" value="PRTase_dom"/>
</dbReference>
<evidence type="ECO:0000256" key="1">
    <source>
        <dbReference type="ARBA" id="ARBA00001946"/>
    </source>
</evidence>
<dbReference type="STRING" id="1858805.M5GDL7"/>